<evidence type="ECO:0000313" key="1">
    <source>
        <dbReference type="EMBL" id="KAH0908340.1"/>
    </source>
</evidence>
<dbReference type="EMBL" id="JAGKQM010000009">
    <property type="protein sequence ID" value="KAH0908340.1"/>
    <property type="molecule type" value="Genomic_DNA"/>
</dbReference>
<organism evidence="1 2">
    <name type="scientific">Brassica napus</name>
    <name type="common">Rape</name>
    <dbReference type="NCBI Taxonomy" id="3708"/>
    <lineage>
        <taxon>Eukaryota</taxon>
        <taxon>Viridiplantae</taxon>
        <taxon>Streptophyta</taxon>
        <taxon>Embryophyta</taxon>
        <taxon>Tracheophyta</taxon>
        <taxon>Spermatophyta</taxon>
        <taxon>Magnoliopsida</taxon>
        <taxon>eudicotyledons</taxon>
        <taxon>Gunneridae</taxon>
        <taxon>Pentapetalae</taxon>
        <taxon>rosids</taxon>
        <taxon>malvids</taxon>
        <taxon>Brassicales</taxon>
        <taxon>Brassicaceae</taxon>
        <taxon>Brassiceae</taxon>
        <taxon>Brassica</taxon>
    </lineage>
</organism>
<dbReference type="Proteomes" id="UP000824890">
    <property type="component" value="Unassembled WGS sequence"/>
</dbReference>
<accession>A0ABQ8BU28</accession>
<keyword evidence="2" id="KW-1185">Reference proteome</keyword>
<proteinExistence type="predicted"/>
<gene>
    <name evidence="1" type="ORF">HID58_031661</name>
</gene>
<protein>
    <submittedName>
        <fullName evidence="1">Uncharacterized protein</fullName>
    </submittedName>
</protein>
<evidence type="ECO:0000313" key="2">
    <source>
        <dbReference type="Proteomes" id="UP000824890"/>
    </source>
</evidence>
<comment type="caution">
    <text evidence="1">The sequence shown here is derived from an EMBL/GenBank/DDBJ whole genome shotgun (WGS) entry which is preliminary data.</text>
</comment>
<sequence>MEPAVPPTLDRNLCFCVSSVATGLNFCLSVEIARICWSTSFSSGAPGRKPDASVDACSEPLRYCKKATIRVTTLLSS</sequence>
<reference evidence="1 2" key="1">
    <citation type="submission" date="2021-05" db="EMBL/GenBank/DDBJ databases">
        <title>Genome Assembly of Synthetic Allotetraploid Brassica napus Reveals Homoeologous Exchanges between Subgenomes.</title>
        <authorList>
            <person name="Davis J.T."/>
        </authorList>
    </citation>
    <scope>NUCLEOTIDE SEQUENCE [LARGE SCALE GENOMIC DNA]</scope>
    <source>
        <strain evidence="2">cv. Da-Ae</strain>
        <tissue evidence="1">Seedling</tissue>
    </source>
</reference>
<name>A0ABQ8BU28_BRANA</name>